<keyword evidence="17" id="KW-0739">Sodium transport</keyword>
<gene>
    <name evidence="24" type="ORF">B9Z19DRAFT_1062709</name>
</gene>
<evidence type="ECO:0000256" key="4">
    <source>
        <dbReference type="ARBA" id="ARBA00022475"/>
    </source>
</evidence>
<dbReference type="Pfam" id="PF00122">
    <property type="entry name" value="E1-E2_ATPase"/>
    <property type="match status" value="1"/>
</dbReference>
<dbReference type="InterPro" id="IPR023298">
    <property type="entry name" value="ATPase_P-typ_TM_dom_sf"/>
</dbReference>
<accession>A0A2T7A0U3</accession>
<keyword evidence="12" id="KW-1278">Translocase</keyword>
<evidence type="ECO:0000313" key="24">
    <source>
        <dbReference type="EMBL" id="PUU81351.1"/>
    </source>
</evidence>
<evidence type="ECO:0000256" key="3">
    <source>
        <dbReference type="ARBA" id="ARBA00022448"/>
    </source>
</evidence>
<feature type="transmembrane region" description="Helical" evidence="22">
    <location>
        <begin position="94"/>
        <end position="113"/>
    </location>
</feature>
<evidence type="ECO:0000256" key="11">
    <source>
        <dbReference type="ARBA" id="ARBA00022958"/>
    </source>
</evidence>
<proteinExistence type="inferred from homology"/>
<comment type="catalytic activity">
    <reaction evidence="20">
        <text>K(+)(in) + ATP + H2O = K(+)(out) + ADP + phosphate + H(+)</text>
        <dbReference type="Rhea" id="RHEA:75815"/>
        <dbReference type="ChEBI" id="CHEBI:15377"/>
        <dbReference type="ChEBI" id="CHEBI:15378"/>
        <dbReference type="ChEBI" id="CHEBI:29103"/>
        <dbReference type="ChEBI" id="CHEBI:30616"/>
        <dbReference type="ChEBI" id="CHEBI:43474"/>
        <dbReference type="ChEBI" id="CHEBI:456216"/>
    </reaction>
</comment>
<dbReference type="InterPro" id="IPR023299">
    <property type="entry name" value="ATPase_P-typ_cyto_dom_N"/>
</dbReference>
<dbReference type="SFLD" id="SFLDG00002">
    <property type="entry name" value="C1.7:_P-type_atpase_like"/>
    <property type="match status" value="1"/>
</dbReference>
<dbReference type="InterPro" id="IPR059000">
    <property type="entry name" value="ATPase_P-type_domA"/>
</dbReference>
<dbReference type="EC" id="7.2.2.3" evidence="19"/>
<evidence type="ECO:0000256" key="12">
    <source>
        <dbReference type="ARBA" id="ARBA00022967"/>
    </source>
</evidence>
<evidence type="ECO:0000256" key="7">
    <source>
        <dbReference type="ARBA" id="ARBA00022723"/>
    </source>
</evidence>
<evidence type="ECO:0000256" key="10">
    <source>
        <dbReference type="ARBA" id="ARBA00022842"/>
    </source>
</evidence>
<dbReference type="InterPro" id="IPR044492">
    <property type="entry name" value="P_typ_ATPase_HD_dom"/>
</dbReference>
<keyword evidence="10" id="KW-0460">Magnesium</keyword>
<dbReference type="FunFam" id="3.40.50.1000:FF:000001">
    <property type="entry name" value="Phospholipid-transporting ATPase IC"/>
    <property type="match status" value="1"/>
</dbReference>
<dbReference type="GO" id="GO:0005524">
    <property type="term" value="F:ATP binding"/>
    <property type="evidence" value="ECO:0007669"/>
    <property type="project" value="UniProtKB-KW"/>
</dbReference>
<dbReference type="SMART" id="SM00831">
    <property type="entry name" value="Cation_ATPase_N"/>
    <property type="match status" value="1"/>
</dbReference>
<dbReference type="OrthoDB" id="3352408at2759"/>
<dbReference type="InterPro" id="IPR018303">
    <property type="entry name" value="ATPase_P-typ_P_site"/>
</dbReference>
<dbReference type="InterPro" id="IPR006414">
    <property type="entry name" value="P-type_ATPase_IID"/>
</dbReference>
<evidence type="ECO:0000256" key="6">
    <source>
        <dbReference type="ARBA" id="ARBA00022692"/>
    </source>
</evidence>
<dbReference type="GO" id="GO:0008554">
    <property type="term" value="F:P-type sodium transporter activity"/>
    <property type="evidence" value="ECO:0007669"/>
    <property type="project" value="UniProtKB-EC"/>
</dbReference>
<keyword evidence="3" id="KW-0813">Transport</keyword>
<feature type="transmembrane region" description="Helical" evidence="22">
    <location>
        <begin position="290"/>
        <end position="308"/>
    </location>
</feature>
<dbReference type="Gene3D" id="3.40.50.1000">
    <property type="entry name" value="HAD superfamily/HAD-like"/>
    <property type="match status" value="2"/>
</dbReference>
<reference evidence="24 25" key="1">
    <citation type="submission" date="2017-04" db="EMBL/GenBank/DDBJ databases">
        <title>Draft genome sequence of Tuber borchii Vittad., a whitish edible truffle.</title>
        <authorList>
            <consortium name="DOE Joint Genome Institute"/>
            <person name="Murat C."/>
            <person name="Kuo A."/>
            <person name="Barry K.W."/>
            <person name="Clum A."/>
            <person name="Dockter R.B."/>
            <person name="Fauchery L."/>
            <person name="Iotti M."/>
            <person name="Kohler A."/>
            <person name="Labutti K."/>
            <person name="Lindquist E.A."/>
            <person name="Lipzen A."/>
            <person name="Ohm R.A."/>
            <person name="Wang M."/>
            <person name="Grigoriev I.V."/>
            <person name="Zambonelli A."/>
            <person name="Martin F.M."/>
        </authorList>
    </citation>
    <scope>NUCLEOTIDE SEQUENCE [LARGE SCALE GENOMIC DNA]</scope>
    <source>
        <strain evidence="24 25">Tbo3840</strain>
    </source>
</reference>
<dbReference type="Pfam" id="PF13246">
    <property type="entry name" value="Cation_ATPase"/>
    <property type="match status" value="1"/>
</dbReference>
<evidence type="ECO:0000256" key="1">
    <source>
        <dbReference type="ARBA" id="ARBA00001946"/>
    </source>
</evidence>
<dbReference type="InterPro" id="IPR036412">
    <property type="entry name" value="HAD-like_sf"/>
</dbReference>
<dbReference type="Pfam" id="PF00690">
    <property type="entry name" value="Cation_ATPase_N"/>
    <property type="match status" value="1"/>
</dbReference>
<dbReference type="SUPFAM" id="SSF81653">
    <property type="entry name" value="Calcium ATPase, transduction domain A"/>
    <property type="match status" value="1"/>
</dbReference>
<dbReference type="NCBIfam" id="TIGR01523">
    <property type="entry name" value="ATPase-IID_K-Na"/>
    <property type="match status" value="1"/>
</dbReference>
<evidence type="ECO:0000256" key="5">
    <source>
        <dbReference type="ARBA" id="ARBA00022538"/>
    </source>
</evidence>
<dbReference type="Gene3D" id="2.70.150.10">
    <property type="entry name" value="Calcium-transporting ATPase, cytoplasmic transduction domain A"/>
    <property type="match status" value="1"/>
</dbReference>
<comment type="cofactor">
    <cofactor evidence="1">
        <name>Mg(2+)</name>
        <dbReference type="ChEBI" id="CHEBI:18420"/>
    </cofactor>
</comment>
<evidence type="ECO:0000256" key="19">
    <source>
        <dbReference type="ARBA" id="ARBA00035029"/>
    </source>
</evidence>
<keyword evidence="16 22" id="KW-0472">Membrane</keyword>
<dbReference type="InterPro" id="IPR006068">
    <property type="entry name" value="ATPase_P-typ_cation-transptr_C"/>
</dbReference>
<dbReference type="GO" id="GO:0006813">
    <property type="term" value="P:potassium ion transport"/>
    <property type="evidence" value="ECO:0007669"/>
    <property type="project" value="UniProtKB-KW"/>
</dbReference>
<feature type="transmembrane region" description="Helical" evidence="22">
    <location>
        <begin position="905"/>
        <end position="927"/>
    </location>
</feature>
<evidence type="ECO:0000256" key="17">
    <source>
        <dbReference type="ARBA" id="ARBA00023201"/>
    </source>
</evidence>
<feature type="transmembrane region" description="Helical" evidence="22">
    <location>
        <begin position="947"/>
        <end position="968"/>
    </location>
</feature>
<dbReference type="GO" id="GO:0046872">
    <property type="term" value="F:metal ion binding"/>
    <property type="evidence" value="ECO:0007669"/>
    <property type="project" value="UniProtKB-KW"/>
</dbReference>
<evidence type="ECO:0000256" key="20">
    <source>
        <dbReference type="ARBA" id="ARBA00048599"/>
    </source>
</evidence>
<evidence type="ECO:0000256" key="18">
    <source>
        <dbReference type="ARBA" id="ARBA00035017"/>
    </source>
</evidence>
<feature type="transmembrane region" description="Helical" evidence="22">
    <location>
        <begin position="822"/>
        <end position="843"/>
    </location>
</feature>
<feature type="transmembrane region" description="Helical" evidence="22">
    <location>
        <begin position="855"/>
        <end position="876"/>
    </location>
</feature>
<dbReference type="InterPro" id="IPR004014">
    <property type="entry name" value="ATPase_P-typ_cation-transptr_N"/>
</dbReference>
<dbReference type="FunFam" id="3.40.50.1000:FF:000047">
    <property type="entry name" value="Sodium P-type ATPase"/>
    <property type="match status" value="1"/>
</dbReference>
<dbReference type="Gene3D" id="1.20.1110.10">
    <property type="entry name" value="Calcium-transporting ATPase, transmembrane domain"/>
    <property type="match status" value="3"/>
</dbReference>
<feature type="domain" description="Cation-transporting P-type ATPase N-terminal" evidence="23">
    <location>
        <begin position="16"/>
        <end position="90"/>
    </location>
</feature>
<dbReference type="NCBIfam" id="TIGR01494">
    <property type="entry name" value="ATPase_P-type"/>
    <property type="match status" value="2"/>
</dbReference>
<dbReference type="PROSITE" id="PS00154">
    <property type="entry name" value="ATPASE_E1_E2"/>
    <property type="match status" value="1"/>
</dbReference>
<evidence type="ECO:0000256" key="9">
    <source>
        <dbReference type="ARBA" id="ARBA00022840"/>
    </source>
</evidence>
<keyword evidence="4" id="KW-1003">Cell membrane</keyword>
<evidence type="ECO:0000256" key="16">
    <source>
        <dbReference type="ARBA" id="ARBA00023136"/>
    </source>
</evidence>
<comment type="subcellular location">
    <subcellularLocation>
        <location evidence="2">Cell membrane</location>
        <topology evidence="2">Multi-pass membrane protein</topology>
    </subcellularLocation>
</comment>
<keyword evidence="5" id="KW-0633">Potassium transport</keyword>
<dbReference type="FunFam" id="1.20.1110.10:FF:000015">
    <property type="entry name" value="Sodium ion P-type ATPase"/>
    <property type="match status" value="1"/>
</dbReference>
<evidence type="ECO:0000256" key="14">
    <source>
        <dbReference type="ARBA" id="ARBA00023053"/>
    </source>
</evidence>
<feature type="transmembrane region" description="Helical" evidence="22">
    <location>
        <begin position="70"/>
        <end position="88"/>
    </location>
</feature>
<dbReference type="GO" id="GO:0005886">
    <property type="term" value="C:plasma membrane"/>
    <property type="evidence" value="ECO:0007669"/>
    <property type="project" value="UniProtKB-SubCell"/>
</dbReference>
<organism evidence="24 25">
    <name type="scientific">Tuber borchii</name>
    <name type="common">White truffle</name>
    <dbReference type="NCBI Taxonomy" id="42251"/>
    <lineage>
        <taxon>Eukaryota</taxon>
        <taxon>Fungi</taxon>
        <taxon>Dikarya</taxon>
        <taxon>Ascomycota</taxon>
        <taxon>Pezizomycotina</taxon>
        <taxon>Pezizomycetes</taxon>
        <taxon>Pezizales</taxon>
        <taxon>Tuberaceae</taxon>
        <taxon>Tuber</taxon>
    </lineage>
</organism>
<name>A0A2T7A0U3_TUBBO</name>
<keyword evidence="13 22" id="KW-1133">Transmembrane helix</keyword>
<dbReference type="PANTHER" id="PTHR42861">
    <property type="entry name" value="CALCIUM-TRANSPORTING ATPASE"/>
    <property type="match status" value="1"/>
</dbReference>
<keyword evidence="7" id="KW-0479">Metal-binding</keyword>
<evidence type="ECO:0000256" key="13">
    <source>
        <dbReference type="ARBA" id="ARBA00022989"/>
    </source>
</evidence>
<dbReference type="InterPro" id="IPR001757">
    <property type="entry name" value="P_typ_ATPase"/>
</dbReference>
<dbReference type="SFLD" id="SFLDS00003">
    <property type="entry name" value="Haloacid_Dehalogenase"/>
    <property type="match status" value="1"/>
</dbReference>
<evidence type="ECO:0000313" key="25">
    <source>
        <dbReference type="Proteomes" id="UP000244722"/>
    </source>
</evidence>
<dbReference type="STRING" id="42251.A0A2T7A0U3"/>
<comment type="catalytic activity">
    <reaction evidence="21">
        <text>Na(+)(in) + ATP + H2O = Na(+)(out) + ADP + phosphate + H(+)</text>
        <dbReference type="Rhea" id="RHEA:14633"/>
        <dbReference type="ChEBI" id="CHEBI:15377"/>
        <dbReference type="ChEBI" id="CHEBI:15378"/>
        <dbReference type="ChEBI" id="CHEBI:29101"/>
        <dbReference type="ChEBI" id="CHEBI:30616"/>
        <dbReference type="ChEBI" id="CHEBI:43474"/>
        <dbReference type="ChEBI" id="CHEBI:456216"/>
        <dbReference type="EC" id="7.2.2.3"/>
    </reaction>
    <physiologicalReaction direction="left-to-right" evidence="21">
        <dbReference type="Rhea" id="RHEA:14634"/>
    </physiologicalReaction>
</comment>
<evidence type="ECO:0000256" key="22">
    <source>
        <dbReference type="SAM" id="Phobius"/>
    </source>
</evidence>
<sequence length="1096" mass="120395">MASKRYRPQKPSFSRPPYQLSADEVAQELGTNIETGLSPSQAKQNLDQYGENKLEGGEGVPVWKVFIKQVSNAMILVLIIAMALSYGVKDWVEGGVITAVIFLNVTIGFFQEYRAEKTMDSLRSLSSPTAAVLRDGNLDHVASIAVVPGDIVDLKTGDVVPADLRLFEALNFETDEALLTGESLPVFKEPEPPIEGEVGVGDRTNMAFSSSTVAKGRARGIVIGTGMATEIGAIAETLKGKTKKPSRSMSRKKHGNFQPVRGGTLKAWDAIGKLLGLTVGTPLQKKLARLAYYLLLCAVILAIIVFAANKFRIPHEVVIYAISLVPDMTSGIAIIPESLIAVLTITMAVGMKTMVKRKVIVRKLDALEALGGVSNICSDKTGTLTQGKMITRKAWIPGVGIYTVDRTEEAANPTSGVVRFGEAPAATSEPIDANKTFERQQEARDQARSALALKFADGTEPRGHRGIDPGDTPDENYFQDGALPVVPELEAFLHSSALCNLATVRFDNTKRQWQATGDPTEIALQVFCHRFDYGKKKLVADGWKALQEYPFDSDIKRMSVVFQEPNNRRYFIFAKGAVERIIDLCTNVGFGDKQAPMTEEMKQEITRQMTAFADQGLRVLAIARRIMDTPPADWNEFPRDEVEQNLTLMGLAGLYDPPRLETKEAVRKCTNAGIQVHMLTGDHPSTARAIAREVGIIPADFGTLPADVARSMVKTAAEFDALTNEEIDQLPALPFVIARCAPNTKVRMIDALHRRGRYAAMTGDGVNDSPSLKRADVGIAMGLAGSDVAKSASDIVLTDDNFESIVNAVEEGRRMFDNIQKFILHLLVSNVGEVILLIIGLAFRDRDNFSVFPLAPLEILWINMLTSSFPAFGLGLEKATSDIMRRPPHDTKVGVFTKQILVDMVVYGTIMGACSLCTFVIIVYGVGNGNLGVNCNSRYSSECDLVFKARAAVFAQLTWLILISAWEFKSIRRSMFRFDPYQTEHRFPFPRDVYQNKFLFYAVVIGAVSVFPVVYIPGLNTGVFKHKGITWEWALSFGAIPVFVCGVEAWKFIKRKYGLFNNRESDRVKKDASLSLRQGFFTLAKTTTRASSAGVS</sequence>
<dbReference type="FunFam" id="1.20.1110.10:FF:000020">
    <property type="entry name" value="Sodium ion P-type ATPase"/>
    <property type="match status" value="1"/>
</dbReference>
<evidence type="ECO:0000256" key="8">
    <source>
        <dbReference type="ARBA" id="ARBA00022741"/>
    </source>
</evidence>
<dbReference type="Proteomes" id="UP000244722">
    <property type="component" value="Unassembled WGS sequence"/>
</dbReference>
<evidence type="ECO:0000259" key="23">
    <source>
        <dbReference type="SMART" id="SM00831"/>
    </source>
</evidence>
<comment type="similarity">
    <text evidence="18">Belongs to the cation transport ATPase (P-type) (TC 3.A.3) family. Type IID subfamily.</text>
</comment>
<dbReference type="EMBL" id="NESQ01000046">
    <property type="protein sequence ID" value="PUU81351.1"/>
    <property type="molecule type" value="Genomic_DNA"/>
</dbReference>
<dbReference type="SFLD" id="SFLDF00027">
    <property type="entry name" value="p-type_atpase"/>
    <property type="match status" value="1"/>
</dbReference>
<dbReference type="FunFam" id="2.70.150.10:FF:000016">
    <property type="entry name" value="Calcium-transporting P-type ATPase putative"/>
    <property type="match status" value="1"/>
</dbReference>
<dbReference type="PRINTS" id="PR00119">
    <property type="entry name" value="CATATPASE"/>
</dbReference>
<dbReference type="InterPro" id="IPR023214">
    <property type="entry name" value="HAD_sf"/>
</dbReference>
<dbReference type="AlphaFoldDB" id="A0A2T7A0U3"/>
<protein>
    <recommendedName>
        <fullName evidence="19">P-type Na(+) transporter</fullName>
        <ecNumber evidence="19">7.2.2.3</ecNumber>
    </recommendedName>
</protein>
<dbReference type="Pfam" id="PF00689">
    <property type="entry name" value="Cation_ATPase_C"/>
    <property type="match status" value="1"/>
</dbReference>
<keyword evidence="15" id="KW-0406">Ion transport</keyword>
<feature type="transmembrane region" description="Helical" evidence="22">
    <location>
        <begin position="998"/>
        <end position="1018"/>
    </location>
</feature>
<keyword evidence="11" id="KW-0630">Potassium</keyword>
<dbReference type="SUPFAM" id="SSF81665">
    <property type="entry name" value="Calcium ATPase, transmembrane domain M"/>
    <property type="match status" value="1"/>
</dbReference>
<evidence type="ECO:0000256" key="21">
    <source>
        <dbReference type="ARBA" id="ARBA00049499"/>
    </source>
</evidence>
<dbReference type="SUPFAM" id="SSF56784">
    <property type="entry name" value="HAD-like"/>
    <property type="match status" value="1"/>
</dbReference>
<comment type="caution">
    <text evidence="24">The sequence shown here is derived from an EMBL/GenBank/DDBJ whole genome shotgun (WGS) entry which is preliminary data.</text>
</comment>
<evidence type="ECO:0000256" key="2">
    <source>
        <dbReference type="ARBA" id="ARBA00004651"/>
    </source>
</evidence>
<dbReference type="InterPro" id="IPR008250">
    <property type="entry name" value="ATPase_P-typ_transduc_dom_A_sf"/>
</dbReference>
<keyword evidence="6 22" id="KW-0812">Transmembrane</keyword>
<evidence type="ECO:0000256" key="15">
    <source>
        <dbReference type="ARBA" id="ARBA00023065"/>
    </source>
</evidence>
<keyword evidence="8" id="KW-0547">Nucleotide-binding</keyword>
<feature type="transmembrane region" description="Helical" evidence="22">
    <location>
        <begin position="1033"/>
        <end position="1053"/>
    </location>
</feature>
<feature type="transmembrane region" description="Helical" evidence="22">
    <location>
        <begin position="328"/>
        <end position="349"/>
    </location>
</feature>
<keyword evidence="14" id="KW-0915">Sodium</keyword>
<dbReference type="Gene3D" id="3.40.1110.10">
    <property type="entry name" value="Calcium-transporting ATPase, cytoplasmic domain N"/>
    <property type="match status" value="2"/>
</dbReference>
<dbReference type="GO" id="GO:0016887">
    <property type="term" value="F:ATP hydrolysis activity"/>
    <property type="evidence" value="ECO:0007669"/>
    <property type="project" value="InterPro"/>
</dbReference>
<keyword evidence="25" id="KW-1185">Reference proteome</keyword>
<dbReference type="SUPFAM" id="SSF81660">
    <property type="entry name" value="Metal cation-transporting ATPase, ATP-binding domain N"/>
    <property type="match status" value="1"/>
</dbReference>
<keyword evidence="9" id="KW-0067">ATP-binding</keyword>